<evidence type="ECO:0000313" key="2">
    <source>
        <dbReference type="Proteomes" id="UP000183805"/>
    </source>
</evidence>
<keyword evidence="2" id="KW-1185">Reference proteome</keyword>
<comment type="caution">
    <text evidence="1">The sequence shown here is derived from an EMBL/GenBank/DDBJ whole genome shotgun (WGS) entry which is preliminary data.</text>
</comment>
<name>A0ABY1GUM8_9GAMM</name>
<organism evidence="1 2">
    <name type="scientific">Pseudoalteromonas lipolytica</name>
    <dbReference type="NCBI Taxonomy" id="570156"/>
    <lineage>
        <taxon>Bacteria</taxon>
        <taxon>Pseudomonadati</taxon>
        <taxon>Pseudomonadota</taxon>
        <taxon>Gammaproteobacteria</taxon>
        <taxon>Alteromonadales</taxon>
        <taxon>Pseudoalteromonadaceae</taxon>
        <taxon>Pseudoalteromonas</taxon>
    </lineage>
</organism>
<dbReference type="InterPro" id="IPR020008">
    <property type="entry name" value="GlyGly_CTERM"/>
</dbReference>
<sequence>MSGLSVGEHQFTVTVSDGVDAMELGVSVTVTAQEVTVQPEVEAKSSSSGSLAWLTLLMAGFAGLRRRKAKRS</sequence>
<proteinExistence type="predicted"/>
<gene>
    <name evidence="1" type="ORF">SAMN04487854_1362</name>
</gene>
<dbReference type="EMBL" id="FPAZ01000036">
    <property type="protein sequence ID" value="SFU03116.1"/>
    <property type="molecule type" value="Genomic_DNA"/>
</dbReference>
<dbReference type="Proteomes" id="UP000183805">
    <property type="component" value="Unassembled WGS sequence"/>
</dbReference>
<protein>
    <submittedName>
        <fullName evidence="1">PEP-CTERM protein-sorting domain-containing protein/GlyGly-CTERM domain-containing protein/MYXO-CTERM domain-containing protein</fullName>
    </submittedName>
</protein>
<dbReference type="NCBIfam" id="TIGR03501">
    <property type="entry name" value="GlyGly_CTERM"/>
    <property type="match status" value="1"/>
</dbReference>
<reference evidence="1 2" key="1">
    <citation type="submission" date="2016-10" db="EMBL/GenBank/DDBJ databases">
        <authorList>
            <person name="Varghese N."/>
            <person name="Submissions S."/>
        </authorList>
    </citation>
    <scope>NUCLEOTIDE SEQUENCE [LARGE SCALE GENOMIC DNA]</scope>
    <source>
        <strain evidence="1 2">CGMCC 1.8499</strain>
    </source>
</reference>
<accession>A0ABY1GUM8</accession>
<evidence type="ECO:0000313" key="1">
    <source>
        <dbReference type="EMBL" id="SFU03116.1"/>
    </source>
</evidence>